<dbReference type="Proteomes" id="UP000294692">
    <property type="component" value="Unassembled WGS sequence"/>
</dbReference>
<comment type="caution">
    <text evidence="5">The sequence shown here is derived from an EMBL/GenBank/DDBJ whole genome shotgun (WGS) entry which is preliminary data.</text>
</comment>
<dbReference type="InterPro" id="IPR029132">
    <property type="entry name" value="CBAH/NAAA_C"/>
</dbReference>
<dbReference type="PANTHER" id="PTHR35527:SF2">
    <property type="entry name" value="HYDROLASE"/>
    <property type="match status" value="1"/>
</dbReference>
<accession>A0A4R3UWL1</accession>
<gene>
    <name evidence="5" type="ORF">EV686_10819</name>
</gene>
<organism evidence="5 6">
    <name type="scientific">Paracandidimonas soli</name>
    <dbReference type="NCBI Taxonomy" id="1917182"/>
    <lineage>
        <taxon>Bacteria</taxon>
        <taxon>Pseudomonadati</taxon>
        <taxon>Pseudomonadota</taxon>
        <taxon>Betaproteobacteria</taxon>
        <taxon>Burkholderiales</taxon>
        <taxon>Alcaligenaceae</taxon>
        <taxon>Paracandidimonas</taxon>
    </lineage>
</organism>
<evidence type="ECO:0000256" key="3">
    <source>
        <dbReference type="SAM" id="SignalP"/>
    </source>
</evidence>
<evidence type="ECO:0000256" key="2">
    <source>
        <dbReference type="ARBA" id="ARBA00022801"/>
    </source>
</evidence>
<evidence type="ECO:0000259" key="4">
    <source>
        <dbReference type="Pfam" id="PF02275"/>
    </source>
</evidence>
<dbReference type="OrthoDB" id="1265391at2"/>
<feature type="chain" id="PRO_5020766315" evidence="3">
    <location>
        <begin position="25"/>
        <end position="373"/>
    </location>
</feature>
<keyword evidence="6" id="KW-1185">Reference proteome</keyword>
<dbReference type="InterPro" id="IPR029055">
    <property type="entry name" value="Ntn_hydrolases_N"/>
</dbReference>
<dbReference type="PANTHER" id="PTHR35527">
    <property type="entry name" value="CHOLOYLGLYCINE HYDROLASE"/>
    <property type="match status" value="1"/>
</dbReference>
<evidence type="ECO:0000256" key="1">
    <source>
        <dbReference type="ARBA" id="ARBA00006625"/>
    </source>
</evidence>
<dbReference type="Pfam" id="PF02275">
    <property type="entry name" value="CBAH"/>
    <property type="match status" value="1"/>
</dbReference>
<feature type="signal peptide" evidence="3">
    <location>
        <begin position="1"/>
        <end position="24"/>
    </location>
</feature>
<dbReference type="InterPro" id="IPR052193">
    <property type="entry name" value="Peptidase_C59"/>
</dbReference>
<dbReference type="GO" id="GO:0016787">
    <property type="term" value="F:hydrolase activity"/>
    <property type="evidence" value="ECO:0007669"/>
    <property type="project" value="UniProtKB-KW"/>
</dbReference>
<reference evidence="5 6" key="1">
    <citation type="submission" date="2019-03" db="EMBL/GenBank/DDBJ databases">
        <title>Genomic Encyclopedia of Type Strains, Phase IV (KMG-IV): sequencing the most valuable type-strain genomes for metagenomic binning, comparative biology and taxonomic classification.</title>
        <authorList>
            <person name="Goeker M."/>
        </authorList>
    </citation>
    <scope>NUCLEOTIDE SEQUENCE [LARGE SCALE GENOMIC DNA]</scope>
    <source>
        <strain evidence="5 6">DSM 100048</strain>
    </source>
</reference>
<sequence>MTRFTRTFAVLSASAILLAAEAHACTRVIYHGPNDTYLTGRSMDFKDPIVSNLWVFPRGMQRHGAAGPRSLEWTSTYGSLIVSGYEISAVDGMNEAGLNANLLWLANAQYPEDDGVTPRISLAIWAQYFLDQFATVDEAVKHARATPVQVVSGEVPGRPGSLAPLHLSLSDATGDSAILEWLDGELRIHHGREFRVMTNEPSYDEQLAITRYWSGIDGRSFLPGTNRASDRFVRASYYTDAVVQSDDPRVAASAVFSIVRNVSVPYGISLPDAPNLSTTRWRIVADQKNKLFYAESATSPNVFWVDMKRLDFSEGAETRTINLGVDMNRTLAGEVSGQFVAARLASRLDSPGPGQSAVDCPGSGLIPKGALFA</sequence>
<protein>
    <submittedName>
        <fullName evidence="5">Choloylglycine hydrolase</fullName>
    </submittedName>
</protein>
<comment type="similarity">
    <text evidence="1">Belongs to the peptidase C59 family.</text>
</comment>
<dbReference type="EMBL" id="SMBX01000008">
    <property type="protein sequence ID" value="TCU95177.1"/>
    <property type="molecule type" value="Genomic_DNA"/>
</dbReference>
<dbReference type="RefSeq" id="WP_132477627.1">
    <property type="nucleotide sequence ID" value="NZ_JBHRVM010000001.1"/>
</dbReference>
<dbReference type="AlphaFoldDB" id="A0A4R3UWL1"/>
<name>A0A4R3UWL1_9BURK</name>
<keyword evidence="3" id="KW-0732">Signal</keyword>
<feature type="domain" description="Choloylglycine hydrolase/NAAA C-terminal" evidence="4">
    <location>
        <begin position="25"/>
        <end position="311"/>
    </location>
</feature>
<dbReference type="Gene3D" id="3.60.60.10">
    <property type="entry name" value="Penicillin V Acylase, Chain A"/>
    <property type="match status" value="1"/>
</dbReference>
<proteinExistence type="inferred from homology"/>
<keyword evidence="2 5" id="KW-0378">Hydrolase</keyword>
<evidence type="ECO:0000313" key="5">
    <source>
        <dbReference type="EMBL" id="TCU95177.1"/>
    </source>
</evidence>
<dbReference type="SUPFAM" id="SSF56235">
    <property type="entry name" value="N-terminal nucleophile aminohydrolases (Ntn hydrolases)"/>
    <property type="match status" value="1"/>
</dbReference>
<dbReference type="CDD" id="cd01902">
    <property type="entry name" value="Ntn_CGH"/>
    <property type="match status" value="1"/>
</dbReference>
<evidence type="ECO:0000313" key="6">
    <source>
        <dbReference type="Proteomes" id="UP000294692"/>
    </source>
</evidence>